<dbReference type="AlphaFoldDB" id="A0A2W1D0E6"/>
<gene>
    <name evidence="4" type="ORF">Ptr86124_011291</name>
    <name evidence="3" type="ORF">PtrM4_053230</name>
</gene>
<reference evidence="6" key="4">
    <citation type="journal article" date="2022" name="Microb. Genom.">
        <title>A global pangenome for the wheat fungal pathogen Pyrenophora tritici-repentis and prediction of effector protein structural homology.</title>
        <authorList>
            <person name="Moolhuijzen P.M."/>
            <person name="See P.T."/>
            <person name="Shi G."/>
            <person name="Powell H.R."/>
            <person name="Cockram J."/>
            <person name="Jorgensen L.N."/>
            <person name="Benslimane H."/>
            <person name="Strelkov S.E."/>
            <person name="Turner J."/>
            <person name="Liu Z."/>
            <person name="Moffat C.S."/>
        </authorList>
    </citation>
    <scope>NUCLEOTIDE SEQUENCE [LARGE SCALE GENOMIC DNA]</scope>
</reference>
<name>A0A2W1D0E6_9PLEO</name>
<reference evidence="4" key="3">
    <citation type="journal article" date="2022" name="bioRxiv">
        <title>A global pangenome for the wheat fungal pathogen Pyrenophora tritici-repentis and prediction of effector protein structural homology.</title>
        <authorList>
            <person name="Moolhuijzen P."/>
            <person name="See P.T."/>
            <person name="Shi G."/>
            <person name="Powell H.R."/>
            <person name="Cockram J."/>
            <person name="Jorgensen L.N."/>
            <person name="Benslimane H."/>
            <person name="Strelkov S.E."/>
            <person name="Turner J."/>
            <person name="Liu Z."/>
            <person name="Moffat C.S."/>
        </authorList>
    </citation>
    <scope>NUCLEOTIDE SEQUENCE</scope>
    <source>
        <strain evidence="4">86-124</strain>
    </source>
</reference>
<reference evidence="3" key="1">
    <citation type="journal article" date="2018" name="BMC Genomics">
        <title>Comparative genomics of the wheat fungal pathogen Pyrenophora tritici-repentis reveals chromosomal variations and genome plasticity.</title>
        <authorList>
            <person name="Moolhuijzen P."/>
            <person name="See P.T."/>
            <person name="Hane J.K."/>
            <person name="Shi G."/>
            <person name="Liu Z."/>
            <person name="Oliver R.P."/>
            <person name="Moffat C.S."/>
        </authorList>
    </citation>
    <scope>NUCLEOTIDE SEQUENCE [LARGE SCALE GENOMIC DNA]</scope>
    <source>
        <strain evidence="3">M4</strain>
    </source>
</reference>
<keyword evidence="6" id="KW-1185">Reference proteome</keyword>
<feature type="coiled-coil region" evidence="1">
    <location>
        <begin position="241"/>
        <end position="275"/>
    </location>
</feature>
<feature type="region of interest" description="Disordered" evidence="2">
    <location>
        <begin position="136"/>
        <end position="192"/>
    </location>
</feature>
<evidence type="ECO:0000313" key="3">
    <source>
        <dbReference type="EMBL" id="KAF7565889.1"/>
    </source>
</evidence>
<proteinExistence type="predicted"/>
<protein>
    <submittedName>
        <fullName evidence="3">Uncharacterized protein</fullName>
    </submittedName>
</protein>
<evidence type="ECO:0000313" key="4">
    <source>
        <dbReference type="EMBL" id="KAI1509705.1"/>
    </source>
</evidence>
<sequence>MNFIRKISRVVKEKAQIHKDEVLLHAETHVRVVTESTTNLGNEVISRAEPKASVVKESLMGLTNITNRVMSSIEPFQLMGRVIPKLKASMAAIDKFKKSRSIAKGRIWKQRHAESKRKLKVFLTRQEDVEEFERREAERNTRRWRLQEQQEAQRREEHAAWLKSRPARPVTPSASKSPEKVAETPVVTETPEERQRFINDRLTVILGEERMQEPAFLPSGNNPLDPAIVELNTQQFQNTVLNEWEAYKAAQIREAEEIEANQRQIEANRQQIIAKVLYYRERYLVRLEKLVSYGPQLDTAITLFGQVLLPYNEQDAAAVVYTITWELLNPIQDLLNERAKEMPLEEVGAQELQNAWPMNRMDLLFDFLNRQAHVLPEVADMGHRLKAVMQAVYNPTPFDDPLASKPAGFDLKAFNEAMQRLQDEQFRKRFEASCPPPYGIPTVPTHSSPKTALEISIARTAVLSHALFMASRFEDCATYLVRNVDGRVDPPRRDRMLRYLAEILKEANGCKGLLRRRQGEVYHNSLEIMRGQLSALTDHEKQHRETAKLLEKVDAVWRLWT</sequence>
<keyword evidence="1" id="KW-0175">Coiled coil</keyword>
<evidence type="ECO:0000256" key="1">
    <source>
        <dbReference type="SAM" id="Coils"/>
    </source>
</evidence>
<evidence type="ECO:0000313" key="5">
    <source>
        <dbReference type="Proteomes" id="UP000245464"/>
    </source>
</evidence>
<comment type="caution">
    <text evidence="3">The sequence shown here is derived from an EMBL/GenBank/DDBJ whole genome shotgun (WGS) entry which is preliminary data.</text>
</comment>
<dbReference type="EMBL" id="NRDI02000019">
    <property type="protein sequence ID" value="KAI1509705.1"/>
    <property type="molecule type" value="Genomic_DNA"/>
</dbReference>
<accession>A0A2W1D0E6</accession>
<dbReference type="EMBL" id="NQIK02000010">
    <property type="protein sequence ID" value="KAF7565889.1"/>
    <property type="molecule type" value="Genomic_DNA"/>
</dbReference>
<dbReference type="Proteomes" id="UP000249757">
    <property type="component" value="Unassembled WGS sequence"/>
</dbReference>
<organism evidence="3 5">
    <name type="scientific">Pyrenophora tritici-repentis</name>
    <dbReference type="NCBI Taxonomy" id="45151"/>
    <lineage>
        <taxon>Eukaryota</taxon>
        <taxon>Fungi</taxon>
        <taxon>Dikarya</taxon>
        <taxon>Ascomycota</taxon>
        <taxon>Pezizomycotina</taxon>
        <taxon>Dothideomycetes</taxon>
        <taxon>Pleosporomycetidae</taxon>
        <taxon>Pleosporales</taxon>
        <taxon>Pleosporineae</taxon>
        <taxon>Pleosporaceae</taxon>
        <taxon>Pyrenophora</taxon>
    </lineage>
</organism>
<evidence type="ECO:0000313" key="6">
    <source>
        <dbReference type="Proteomes" id="UP000249757"/>
    </source>
</evidence>
<dbReference type="OrthoDB" id="3798353at2759"/>
<dbReference type="Proteomes" id="UP000245464">
    <property type="component" value="Chromosome 10"/>
</dbReference>
<reference evidence="4" key="2">
    <citation type="submission" date="2021-05" db="EMBL/GenBank/DDBJ databases">
        <authorList>
            <person name="Moolhuijzen P.M."/>
            <person name="Moffat C.S."/>
        </authorList>
    </citation>
    <scope>NUCLEOTIDE SEQUENCE</scope>
    <source>
        <strain evidence="4">86-124</strain>
    </source>
</reference>
<feature type="compositionally biased region" description="Basic and acidic residues" evidence="2">
    <location>
        <begin position="136"/>
        <end position="160"/>
    </location>
</feature>
<evidence type="ECO:0000256" key="2">
    <source>
        <dbReference type="SAM" id="MobiDB-lite"/>
    </source>
</evidence>